<evidence type="ECO:0000313" key="2">
    <source>
        <dbReference type="EMBL" id="ODS32579.1"/>
    </source>
</evidence>
<keyword evidence="1" id="KW-0547">Nucleotide-binding</keyword>
<dbReference type="EMBL" id="MAYW01000056">
    <property type="protein sequence ID" value="ODS32579.1"/>
    <property type="molecule type" value="Genomic_DNA"/>
</dbReference>
<sequence>MDFGIKEIEHIANLSRIALTNEEKKIFKKQLTNILDYIEKLNELDTDEVQPMAYATSLKNVFREDELKSSFARQEILELSPSSTDGFFKVPKVIE</sequence>
<dbReference type="EC" id="6.3.5.-" evidence="1"/>
<dbReference type="GO" id="GO:0006412">
    <property type="term" value="P:translation"/>
    <property type="evidence" value="ECO:0007669"/>
    <property type="project" value="UniProtKB-UniRule"/>
</dbReference>
<dbReference type="InterPro" id="IPR003837">
    <property type="entry name" value="GatC"/>
</dbReference>
<evidence type="ECO:0000256" key="1">
    <source>
        <dbReference type="HAMAP-Rule" id="MF_00122"/>
    </source>
</evidence>
<protein>
    <recommendedName>
        <fullName evidence="1">Aspartyl/glutamyl-tRNA(Asn/Gln) amidotransferase subunit C</fullName>
        <shortName evidence="1">Asp/Glu-ADT subunit C</shortName>
        <ecNumber evidence="1">6.3.5.-</ecNumber>
    </recommendedName>
</protein>
<dbReference type="Proteomes" id="UP000094056">
    <property type="component" value="Unassembled WGS sequence"/>
</dbReference>
<comment type="catalytic activity">
    <reaction evidence="1">
        <text>L-aspartyl-tRNA(Asn) + L-glutamine + ATP + H2O = L-asparaginyl-tRNA(Asn) + L-glutamate + ADP + phosphate + 2 H(+)</text>
        <dbReference type="Rhea" id="RHEA:14513"/>
        <dbReference type="Rhea" id="RHEA-COMP:9674"/>
        <dbReference type="Rhea" id="RHEA-COMP:9677"/>
        <dbReference type="ChEBI" id="CHEBI:15377"/>
        <dbReference type="ChEBI" id="CHEBI:15378"/>
        <dbReference type="ChEBI" id="CHEBI:29985"/>
        <dbReference type="ChEBI" id="CHEBI:30616"/>
        <dbReference type="ChEBI" id="CHEBI:43474"/>
        <dbReference type="ChEBI" id="CHEBI:58359"/>
        <dbReference type="ChEBI" id="CHEBI:78515"/>
        <dbReference type="ChEBI" id="CHEBI:78516"/>
        <dbReference type="ChEBI" id="CHEBI:456216"/>
    </reaction>
</comment>
<keyword evidence="1" id="KW-0436">Ligase</keyword>
<dbReference type="GO" id="GO:0006450">
    <property type="term" value="P:regulation of translational fidelity"/>
    <property type="evidence" value="ECO:0007669"/>
    <property type="project" value="InterPro"/>
</dbReference>
<dbReference type="AlphaFoldDB" id="A0A1E3XAF9"/>
<dbReference type="InterPro" id="IPR036113">
    <property type="entry name" value="Asp/Glu-ADT_sf_sub_c"/>
</dbReference>
<dbReference type="GO" id="GO:0050567">
    <property type="term" value="F:glutaminyl-tRNA synthase (glutamine-hydrolyzing) activity"/>
    <property type="evidence" value="ECO:0007669"/>
    <property type="project" value="UniProtKB-UniRule"/>
</dbReference>
<organism evidence="2 3">
    <name type="scientific">Candidatus Scalindua rubra</name>
    <dbReference type="NCBI Taxonomy" id="1872076"/>
    <lineage>
        <taxon>Bacteria</taxon>
        <taxon>Pseudomonadati</taxon>
        <taxon>Planctomycetota</taxon>
        <taxon>Candidatus Brocadiia</taxon>
        <taxon>Candidatus Brocadiales</taxon>
        <taxon>Candidatus Scalinduaceae</taxon>
        <taxon>Candidatus Scalindua</taxon>
    </lineage>
</organism>
<dbReference type="Gene3D" id="1.10.20.60">
    <property type="entry name" value="Glu-tRNAGln amidotransferase C subunit, N-terminal domain"/>
    <property type="match status" value="1"/>
</dbReference>
<comment type="function">
    <text evidence="1">Allows the formation of correctly charged Asn-tRNA(Asn) or Gln-tRNA(Gln) through the transamidation of misacylated Asp-tRNA(Asn) or Glu-tRNA(Gln) in organisms which lack either or both of asparaginyl-tRNA or glutaminyl-tRNA synthetases. The reaction takes place in the presence of glutamine and ATP through an activated phospho-Asp-tRNA(Asn) or phospho-Glu-tRNA(Gln).</text>
</comment>
<dbReference type="GO" id="GO:0016740">
    <property type="term" value="F:transferase activity"/>
    <property type="evidence" value="ECO:0007669"/>
    <property type="project" value="UniProtKB-KW"/>
</dbReference>
<dbReference type="PANTHER" id="PTHR15004">
    <property type="entry name" value="GLUTAMYL-TRNA(GLN) AMIDOTRANSFERASE SUBUNIT C, MITOCHONDRIAL"/>
    <property type="match status" value="1"/>
</dbReference>
<comment type="similarity">
    <text evidence="1">Belongs to the GatC family.</text>
</comment>
<accession>A0A1E3XAF9</accession>
<keyword evidence="2" id="KW-0808">Transferase</keyword>
<dbReference type="NCBIfam" id="TIGR00135">
    <property type="entry name" value="gatC"/>
    <property type="match status" value="1"/>
</dbReference>
<proteinExistence type="inferred from homology"/>
<dbReference type="HAMAP" id="MF_00122">
    <property type="entry name" value="GatC"/>
    <property type="match status" value="1"/>
</dbReference>
<dbReference type="Pfam" id="PF02686">
    <property type="entry name" value="GatC"/>
    <property type="match status" value="1"/>
</dbReference>
<dbReference type="PANTHER" id="PTHR15004:SF0">
    <property type="entry name" value="GLUTAMYL-TRNA(GLN) AMIDOTRANSFERASE SUBUNIT C, MITOCHONDRIAL"/>
    <property type="match status" value="1"/>
</dbReference>
<name>A0A1E3XAF9_9BACT</name>
<reference evidence="2 3" key="1">
    <citation type="submission" date="2016-07" db="EMBL/GenBank/DDBJ databases">
        <title>Draft genome of Scalindua rubra, obtained from a brine-seawater interface in the Red Sea, sheds light on salt adaptation in anammox bacteria.</title>
        <authorList>
            <person name="Speth D.R."/>
            <person name="Lagkouvardos I."/>
            <person name="Wang Y."/>
            <person name="Qian P.-Y."/>
            <person name="Dutilh B.E."/>
            <person name="Jetten M.S."/>
        </authorList>
    </citation>
    <scope>NUCLEOTIDE SEQUENCE [LARGE SCALE GENOMIC DNA]</scope>
    <source>
        <strain evidence="2">BSI-1</strain>
    </source>
</reference>
<dbReference type="GO" id="GO:0050566">
    <property type="term" value="F:asparaginyl-tRNA synthase (glutamine-hydrolyzing) activity"/>
    <property type="evidence" value="ECO:0007669"/>
    <property type="project" value="RHEA"/>
</dbReference>
<comment type="catalytic activity">
    <reaction evidence="1">
        <text>L-glutamyl-tRNA(Gln) + L-glutamine + ATP + H2O = L-glutaminyl-tRNA(Gln) + L-glutamate + ADP + phosphate + H(+)</text>
        <dbReference type="Rhea" id="RHEA:17521"/>
        <dbReference type="Rhea" id="RHEA-COMP:9681"/>
        <dbReference type="Rhea" id="RHEA-COMP:9684"/>
        <dbReference type="ChEBI" id="CHEBI:15377"/>
        <dbReference type="ChEBI" id="CHEBI:15378"/>
        <dbReference type="ChEBI" id="CHEBI:29985"/>
        <dbReference type="ChEBI" id="CHEBI:30616"/>
        <dbReference type="ChEBI" id="CHEBI:43474"/>
        <dbReference type="ChEBI" id="CHEBI:58359"/>
        <dbReference type="ChEBI" id="CHEBI:78520"/>
        <dbReference type="ChEBI" id="CHEBI:78521"/>
        <dbReference type="ChEBI" id="CHEBI:456216"/>
    </reaction>
</comment>
<comment type="caution">
    <text evidence="2">The sequence shown here is derived from an EMBL/GenBank/DDBJ whole genome shotgun (WGS) entry which is preliminary data.</text>
</comment>
<keyword evidence="1" id="KW-0648">Protein biosynthesis</keyword>
<dbReference type="GO" id="GO:0005524">
    <property type="term" value="F:ATP binding"/>
    <property type="evidence" value="ECO:0007669"/>
    <property type="project" value="UniProtKB-KW"/>
</dbReference>
<keyword evidence="1" id="KW-0067">ATP-binding</keyword>
<dbReference type="GO" id="GO:0070681">
    <property type="term" value="P:glutaminyl-tRNAGln biosynthesis via transamidation"/>
    <property type="evidence" value="ECO:0007669"/>
    <property type="project" value="TreeGrafter"/>
</dbReference>
<evidence type="ECO:0000313" key="3">
    <source>
        <dbReference type="Proteomes" id="UP000094056"/>
    </source>
</evidence>
<comment type="subunit">
    <text evidence="1">Heterotrimer of A, B and C subunits.</text>
</comment>
<dbReference type="SUPFAM" id="SSF141000">
    <property type="entry name" value="Glu-tRNAGln amidotransferase C subunit"/>
    <property type="match status" value="1"/>
</dbReference>
<gene>
    <name evidence="1" type="primary">gatC</name>
    <name evidence="2" type="ORF">SCARUB_02283</name>
</gene>